<dbReference type="NCBIfam" id="TIGR01707">
    <property type="entry name" value="gspI"/>
    <property type="match status" value="1"/>
</dbReference>
<dbReference type="OrthoDB" id="6121517at2"/>
<dbReference type="Proteomes" id="UP000034071">
    <property type="component" value="Chromosome"/>
</dbReference>
<dbReference type="AlphaFoldDB" id="A0A0F6RB46"/>
<dbReference type="KEGG" id="kge:TQ33_0269"/>
<sequence>MNKHINRQSGLSLLELLIALAVLAIFITPMLSGLFSSSIVALGNSKDKTLANFVAQNHLAELQIDNEWPSIGTQQGTTEFANREWEWERKVVGTEVESMRRVTLSISYGAQGIYTMTGFVGKKSDKGGGERR</sequence>
<keyword evidence="4 9" id="KW-0488">Methylation</keyword>
<comment type="subcellular location">
    <subcellularLocation>
        <location evidence="1 9">Cell inner membrane</location>
        <topology evidence="1 9">Single-pass membrane protein</topology>
    </subcellularLocation>
</comment>
<evidence type="ECO:0000259" key="10">
    <source>
        <dbReference type="Pfam" id="PF02501"/>
    </source>
</evidence>
<dbReference type="STRING" id="914150.TQ33_0269"/>
<evidence type="ECO:0000256" key="8">
    <source>
        <dbReference type="ARBA" id="ARBA00023136"/>
    </source>
</evidence>
<comment type="function">
    <text evidence="9">Component of the type II secretion system required for the energy-dependent secretion of extracellular factors such as proteases and toxins from the periplasm.</text>
</comment>
<evidence type="ECO:0000256" key="5">
    <source>
        <dbReference type="ARBA" id="ARBA00022519"/>
    </source>
</evidence>
<comment type="similarity">
    <text evidence="2 9">Belongs to the GSP I family.</text>
</comment>
<dbReference type="SUPFAM" id="SSF54523">
    <property type="entry name" value="Pili subunits"/>
    <property type="match status" value="1"/>
</dbReference>
<evidence type="ECO:0000256" key="1">
    <source>
        <dbReference type="ARBA" id="ARBA00004377"/>
    </source>
</evidence>
<protein>
    <recommendedName>
        <fullName evidence="9">Type II secretion system protein I</fullName>
        <shortName evidence="9">T2SS minor pseudopilin I</shortName>
    </recommendedName>
</protein>
<dbReference type="Pfam" id="PF02501">
    <property type="entry name" value="T2SSI"/>
    <property type="match status" value="1"/>
</dbReference>
<dbReference type="PANTHER" id="PTHR38779:SF2">
    <property type="entry name" value="TYPE II SECRETION SYSTEM PROTEIN I-RELATED"/>
    <property type="match status" value="1"/>
</dbReference>
<evidence type="ECO:0000256" key="2">
    <source>
        <dbReference type="ARBA" id="ARBA00008358"/>
    </source>
</evidence>
<dbReference type="NCBIfam" id="TIGR02532">
    <property type="entry name" value="IV_pilin_GFxxxE"/>
    <property type="match status" value="1"/>
</dbReference>
<dbReference type="GO" id="GO:0005886">
    <property type="term" value="C:plasma membrane"/>
    <property type="evidence" value="ECO:0007669"/>
    <property type="project" value="UniProtKB-SubCell"/>
</dbReference>
<comment type="subunit">
    <text evidence="9">Type II secretion is composed of four main components: the outer membrane complex, the inner membrane complex, the cytoplasmic secretion ATPase and the periplasm-spanning pseudopilus.</text>
</comment>
<evidence type="ECO:0000313" key="11">
    <source>
        <dbReference type="EMBL" id="AKE51258.1"/>
    </source>
</evidence>
<dbReference type="GO" id="GO:0015627">
    <property type="term" value="C:type II protein secretion system complex"/>
    <property type="evidence" value="ECO:0007669"/>
    <property type="project" value="UniProtKB-UniRule"/>
</dbReference>
<dbReference type="HOGENOM" id="CLU_121289_1_0_6"/>
<keyword evidence="5 9" id="KW-0997">Cell inner membrane</keyword>
<accession>A0A0F6RB46</accession>
<comment type="PTM">
    <text evidence="9">Cleaved by prepilin peptidase.</text>
</comment>
<evidence type="ECO:0000313" key="12">
    <source>
        <dbReference type="Proteomes" id="UP000034071"/>
    </source>
</evidence>
<dbReference type="PANTHER" id="PTHR38779">
    <property type="entry name" value="TYPE II SECRETION SYSTEM PROTEIN I-RELATED"/>
    <property type="match status" value="1"/>
</dbReference>
<dbReference type="InterPro" id="IPR045584">
    <property type="entry name" value="Pilin-like"/>
</dbReference>
<evidence type="ECO:0000256" key="9">
    <source>
        <dbReference type="RuleBase" id="RU368030"/>
    </source>
</evidence>
<dbReference type="GO" id="GO:0015628">
    <property type="term" value="P:protein secretion by the type II secretion system"/>
    <property type="evidence" value="ECO:0007669"/>
    <property type="project" value="UniProtKB-UniRule"/>
</dbReference>
<feature type="transmembrane region" description="Helical" evidence="9">
    <location>
        <begin position="12"/>
        <end position="35"/>
    </location>
</feature>
<keyword evidence="6 9" id="KW-0812">Transmembrane</keyword>
<dbReference type="Gene3D" id="3.30.1300.30">
    <property type="entry name" value="GSPII I/J protein-like"/>
    <property type="match status" value="1"/>
</dbReference>
<keyword evidence="7 9" id="KW-1133">Transmembrane helix</keyword>
<organism evidence="11 12">
    <name type="scientific">Kangiella geojedonensis</name>
    <dbReference type="NCBI Taxonomy" id="914150"/>
    <lineage>
        <taxon>Bacteria</taxon>
        <taxon>Pseudomonadati</taxon>
        <taxon>Pseudomonadota</taxon>
        <taxon>Gammaproteobacteria</taxon>
        <taxon>Kangiellales</taxon>
        <taxon>Kangiellaceae</taxon>
        <taxon>Kangiella</taxon>
    </lineage>
</organism>
<dbReference type="InterPro" id="IPR003413">
    <property type="entry name" value="T2SS_GspI_C"/>
</dbReference>
<name>A0A0F6RB46_9GAMM</name>
<keyword evidence="12" id="KW-1185">Reference proteome</keyword>
<dbReference type="InterPro" id="IPR010052">
    <property type="entry name" value="T2SS_protein-GspI"/>
</dbReference>
<evidence type="ECO:0000256" key="6">
    <source>
        <dbReference type="ARBA" id="ARBA00022692"/>
    </source>
</evidence>
<feature type="domain" description="Type II secretion system protein GspI C-terminal" evidence="10">
    <location>
        <begin position="46"/>
        <end position="120"/>
    </location>
</feature>
<evidence type="ECO:0000256" key="3">
    <source>
        <dbReference type="ARBA" id="ARBA00022475"/>
    </source>
</evidence>
<reference evidence="11 12" key="1">
    <citation type="submission" date="2015-02" db="EMBL/GenBank/DDBJ databases">
        <title>Complete genome sequence of Kangiella geojedonensis strain YCS-5T.</title>
        <authorList>
            <person name="Kim K.M."/>
        </authorList>
    </citation>
    <scope>NUCLEOTIDE SEQUENCE [LARGE SCALE GENOMIC DNA]</scope>
    <source>
        <strain evidence="11 12">YCS-5</strain>
    </source>
</reference>
<proteinExistence type="inferred from homology"/>
<evidence type="ECO:0000256" key="4">
    <source>
        <dbReference type="ARBA" id="ARBA00022481"/>
    </source>
</evidence>
<keyword evidence="3" id="KW-1003">Cell membrane</keyword>
<evidence type="ECO:0000256" key="7">
    <source>
        <dbReference type="ARBA" id="ARBA00022989"/>
    </source>
</evidence>
<dbReference type="EMBL" id="CP010975">
    <property type="protein sequence ID" value="AKE51258.1"/>
    <property type="molecule type" value="Genomic_DNA"/>
</dbReference>
<dbReference type="InterPro" id="IPR012902">
    <property type="entry name" value="N_methyl_site"/>
</dbReference>
<keyword evidence="8 9" id="KW-0472">Membrane</keyword>
<dbReference type="Pfam" id="PF07963">
    <property type="entry name" value="N_methyl"/>
    <property type="match status" value="1"/>
</dbReference>
<gene>
    <name evidence="11" type="ORF">TQ33_0269</name>
</gene>